<sequence length="852" mass="94737">MFERFTDRARRVVVLAQEEARMLNHNYIGTEHILLGLIHEGEGVAAKALESLGIALEGVRQQVEEIIGQGQQAPSGHIPFTPRAKKVLELSLREALQLGHNYIGTEHILLGLIREGEGVAAQVLVKLGADLNRVRQQVLQLLSGYQNPGKEGTESGGRGEGTPSSSLVLDQFGRNLTSSAREGKLDPVIGREKEIERVMQVLSRRTKNNPVLIGEPGVGKTAVVEGLAQRIVKGEVPETLKDKQLYTLDLGSLVAGSRYRGDFEERLKKVLKEIRTRGDIILFIDEIHTLVGAGAAEGAIDAASILKPMLARGELQTIGATTLDEYRKHVEKDPALERRFQPIQVGEPSLEHTIEILKGLRDRYEAHHRVSITDGALVAAATLADRYINDRFLPDKAIDLIDEAGARMRIRRMTAPPDLREFDEKIADVRRDKESAIDAQDFERAAKLRDAEKQLLGQKSEREKQWKAGDLDVVAEVDEEQIAEVLANWTGIPVFKLTEEETSRLLRMEDELHKRIIGQEEAVRSVSQAIRRTRAGLKDPKRPSGSFIFAGPSGVGKTELSKALAEFLFGEDDALIQIDMGEFHDRYTASRLFGAPPGYVGYEEGGQLTEKVRRKPFSVVLFDEIEKAHQEIYNTLLQVLEDGRLTDGQGRTVDFKNTVIIFTSNLGTQDISKAVGLGFTAKTGEGSNYDRMKQKVNDELKKHFRPEFLNRIDDIVVFHQLNEEQIITMVDLMIARVEKQLRNKDMSIELTPVAKKLLAKRGFDPVLGARPLRRTIQREIEDQLSEKILFGEIQPGQIIICDVEGWDGEGPDDKVKFVFRGEAKPTRVPDVPPVDLAGPAGDEPESGTGTNG</sequence>
<dbReference type="Pfam" id="PF07724">
    <property type="entry name" value="AAA_2"/>
    <property type="match status" value="1"/>
</dbReference>
<keyword evidence="4" id="KW-0143">Chaperone</keyword>
<keyword evidence="2" id="KW-0547">Nucleotide-binding</keyword>
<dbReference type="PRINTS" id="PR00300">
    <property type="entry name" value="CLPPROTEASEA"/>
</dbReference>
<dbReference type="Pfam" id="PF02861">
    <property type="entry name" value="Clp_N"/>
    <property type="match status" value="1"/>
</dbReference>
<dbReference type="Gene3D" id="1.10.1780.10">
    <property type="entry name" value="Clp, N-terminal domain"/>
    <property type="match status" value="1"/>
</dbReference>
<keyword evidence="9" id="KW-0645">Protease</keyword>
<dbReference type="InterPro" id="IPR018368">
    <property type="entry name" value="ClpA/B_CS1"/>
</dbReference>
<keyword evidence="1 5" id="KW-0677">Repeat</keyword>
<dbReference type="SMART" id="SM01086">
    <property type="entry name" value="ClpB_D2-small"/>
    <property type="match status" value="1"/>
</dbReference>
<dbReference type="PROSITE" id="PS50151">
    <property type="entry name" value="UVR"/>
    <property type="match status" value="1"/>
</dbReference>
<dbReference type="CDD" id="cd00009">
    <property type="entry name" value="AAA"/>
    <property type="match status" value="1"/>
</dbReference>
<evidence type="ECO:0000256" key="4">
    <source>
        <dbReference type="ARBA" id="ARBA00023186"/>
    </source>
</evidence>
<proteinExistence type="predicted"/>
<dbReference type="InterPro" id="IPR004176">
    <property type="entry name" value="Clp_R_N"/>
</dbReference>
<protein>
    <submittedName>
        <fullName evidence="9">ATP-dependent Clp protease ATP-binding subunit ClpC</fullName>
    </submittedName>
</protein>
<dbReference type="InterPro" id="IPR003593">
    <property type="entry name" value="AAA+_ATPase"/>
</dbReference>
<feature type="domain" description="Clp R" evidence="8">
    <location>
        <begin position="2"/>
        <end position="144"/>
    </location>
</feature>
<dbReference type="Pfam" id="PF00004">
    <property type="entry name" value="AAA"/>
    <property type="match status" value="1"/>
</dbReference>
<dbReference type="CDD" id="cd19499">
    <property type="entry name" value="RecA-like_ClpB_Hsp104-like"/>
    <property type="match status" value="1"/>
</dbReference>
<dbReference type="Gene3D" id="3.40.50.300">
    <property type="entry name" value="P-loop containing nucleotide triphosphate hydrolases"/>
    <property type="match status" value="2"/>
</dbReference>
<evidence type="ECO:0000313" key="9">
    <source>
        <dbReference type="EMBL" id="MBP2475188.1"/>
    </source>
</evidence>
<dbReference type="SUPFAM" id="SSF52540">
    <property type="entry name" value="P-loop containing nucleoside triphosphate hydrolases"/>
    <property type="match status" value="2"/>
</dbReference>
<dbReference type="Gene3D" id="1.10.8.60">
    <property type="match status" value="2"/>
</dbReference>
<dbReference type="Pfam" id="PF17871">
    <property type="entry name" value="AAA_lid_9"/>
    <property type="match status" value="1"/>
</dbReference>
<dbReference type="InterPro" id="IPR027417">
    <property type="entry name" value="P-loop_NTPase"/>
</dbReference>
<dbReference type="SMART" id="SM00382">
    <property type="entry name" value="AAA"/>
    <property type="match status" value="2"/>
</dbReference>
<dbReference type="PROSITE" id="PS00870">
    <property type="entry name" value="CLPAB_1"/>
    <property type="match status" value="1"/>
</dbReference>
<organism evidence="9 10">
    <name type="scientific">Crossiella equi</name>
    <dbReference type="NCBI Taxonomy" id="130796"/>
    <lineage>
        <taxon>Bacteria</taxon>
        <taxon>Bacillati</taxon>
        <taxon>Actinomycetota</taxon>
        <taxon>Actinomycetes</taxon>
        <taxon>Pseudonocardiales</taxon>
        <taxon>Pseudonocardiaceae</taxon>
        <taxon>Crossiella</taxon>
    </lineage>
</organism>
<feature type="region of interest" description="Disordered" evidence="6">
    <location>
        <begin position="145"/>
        <end position="166"/>
    </location>
</feature>
<feature type="region of interest" description="Disordered" evidence="6">
    <location>
        <begin position="825"/>
        <end position="852"/>
    </location>
</feature>
<feature type="domain" description="UVR" evidence="7">
    <location>
        <begin position="423"/>
        <end position="458"/>
    </location>
</feature>
<dbReference type="InterPro" id="IPR036628">
    <property type="entry name" value="Clp_N_dom_sf"/>
</dbReference>
<keyword evidence="3 9" id="KW-0067">ATP-binding</keyword>
<keyword evidence="9" id="KW-0378">Hydrolase</keyword>
<dbReference type="PANTHER" id="PTHR11638">
    <property type="entry name" value="ATP-DEPENDENT CLP PROTEASE"/>
    <property type="match status" value="1"/>
</dbReference>
<dbReference type="PANTHER" id="PTHR11638:SF18">
    <property type="entry name" value="HEAT SHOCK PROTEIN 104"/>
    <property type="match status" value="1"/>
</dbReference>
<dbReference type="Pfam" id="PF10431">
    <property type="entry name" value="ClpB_D2-small"/>
    <property type="match status" value="1"/>
</dbReference>
<dbReference type="InterPro" id="IPR019489">
    <property type="entry name" value="Clp_ATPase_C"/>
</dbReference>
<dbReference type="GO" id="GO:0008233">
    <property type="term" value="F:peptidase activity"/>
    <property type="evidence" value="ECO:0007669"/>
    <property type="project" value="UniProtKB-KW"/>
</dbReference>
<evidence type="ECO:0000259" key="8">
    <source>
        <dbReference type="PROSITE" id="PS51903"/>
    </source>
</evidence>
<dbReference type="Proteomes" id="UP001519363">
    <property type="component" value="Unassembled WGS sequence"/>
</dbReference>
<dbReference type="GO" id="GO:0005524">
    <property type="term" value="F:ATP binding"/>
    <property type="evidence" value="ECO:0007669"/>
    <property type="project" value="UniProtKB-KW"/>
</dbReference>
<name>A0ABS5AF25_9PSEU</name>
<evidence type="ECO:0000256" key="3">
    <source>
        <dbReference type="ARBA" id="ARBA00022840"/>
    </source>
</evidence>
<evidence type="ECO:0000313" key="10">
    <source>
        <dbReference type="Proteomes" id="UP001519363"/>
    </source>
</evidence>
<dbReference type="GO" id="GO:0006508">
    <property type="term" value="P:proteolysis"/>
    <property type="evidence" value="ECO:0007669"/>
    <property type="project" value="UniProtKB-KW"/>
</dbReference>
<evidence type="ECO:0000256" key="1">
    <source>
        <dbReference type="ARBA" id="ARBA00022737"/>
    </source>
</evidence>
<dbReference type="RefSeq" id="WP_209707183.1">
    <property type="nucleotide sequence ID" value="NZ_JAGIOO010000001.1"/>
</dbReference>
<dbReference type="Gene3D" id="4.10.860.10">
    <property type="entry name" value="UVR domain"/>
    <property type="match status" value="1"/>
</dbReference>
<evidence type="ECO:0000256" key="5">
    <source>
        <dbReference type="PROSITE-ProRule" id="PRU01251"/>
    </source>
</evidence>
<dbReference type="PROSITE" id="PS51903">
    <property type="entry name" value="CLP_R"/>
    <property type="match status" value="1"/>
</dbReference>
<dbReference type="EMBL" id="JAGIOO010000001">
    <property type="protein sequence ID" value="MBP2475188.1"/>
    <property type="molecule type" value="Genomic_DNA"/>
</dbReference>
<comment type="caution">
    <text evidence="9">The sequence shown here is derived from an EMBL/GenBank/DDBJ whole genome shotgun (WGS) entry which is preliminary data.</text>
</comment>
<dbReference type="InterPro" id="IPR050130">
    <property type="entry name" value="ClpA_ClpB"/>
</dbReference>
<dbReference type="InterPro" id="IPR003959">
    <property type="entry name" value="ATPase_AAA_core"/>
</dbReference>
<dbReference type="SUPFAM" id="SSF81923">
    <property type="entry name" value="Double Clp-N motif"/>
    <property type="match status" value="1"/>
</dbReference>
<dbReference type="InterPro" id="IPR001270">
    <property type="entry name" value="ClpA/B"/>
</dbReference>
<reference evidence="9 10" key="1">
    <citation type="submission" date="2021-03" db="EMBL/GenBank/DDBJ databases">
        <title>Sequencing the genomes of 1000 actinobacteria strains.</title>
        <authorList>
            <person name="Klenk H.-P."/>
        </authorList>
    </citation>
    <scope>NUCLEOTIDE SEQUENCE [LARGE SCALE GENOMIC DNA]</scope>
    <source>
        <strain evidence="9 10">DSM 44580</strain>
    </source>
</reference>
<dbReference type="InterPro" id="IPR001943">
    <property type="entry name" value="UVR_dom"/>
</dbReference>
<evidence type="ECO:0000259" key="7">
    <source>
        <dbReference type="PROSITE" id="PS50151"/>
    </source>
</evidence>
<dbReference type="InterPro" id="IPR041546">
    <property type="entry name" value="ClpA/ClpB_AAA_lid"/>
</dbReference>
<evidence type="ECO:0000256" key="6">
    <source>
        <dbReference type="SAM" id="MobiDB-lite"/>
    </source>
</evidence>
<accession>A0ABS5AF25</accession>
<keyword evidence="10" id="KW-1185">Reference proteome</keyword>
<gene>
    <name evidence="9" type="ORF">JOF53_004060</name>
</gene>
<evidence type="ECO:0000256" key="2">
    <source>
        <dbReference type="ARBA" id="ARBA00022741"/>
    </source>
</evidence>